<dbReference type="EMBL" id="JABBWD010000087">
    <property type="protein sequence ID" value="KAG1767351.1"/>
    <property type="molecule type" value="Genomic_DNA"/>
</dbReference>
<evidence type="ECO:0000256" key="1">
    <source>
        <dbReference type="SAM" id="MobiDB-lite"/>
    </source>
</evidence>
<proteinExistence type="predicted"/>
<dbReference type="Proteomes" id="UP000714275">
    <property type="component" value="Unassembled WGS sequence"/>
</dbReference>
<accession>A0A9P7CX91</accession>
<keyword evidence="2" id="KW-0472">Membrane</keyword>
<evidence type="ECO:0000256" key="2">
    <source>
        <dbReference type="SAM" id="Phobius"/>
    </source>
</evidence>
<name>A0A9P7CX91_9AGAM</name>
<evidence type="ECO:0000313" key="3">
    <source>
        <dbReference type="EMBL" id="KAG1767351.1"/>
    </source>
</evidence>
<feature type="transmembrane region" description="Helical" evidence="2">
    <location>
        <begin position="91"/>
        <end position="113"/>
    </location>
</feature>
<feature type="compositionally biased region" description="Low complexity" evidence="1">
    <location>
        <begin position="152"/>
        <end position="176"/>
    </location>
</feature>
<keyword evidence="4" id="KW-1185">Reference proteome</keyword>
<reference evidence="3" key="1">
    <citation type="journal article" date="2020" name="New Phytol.">
        <title>Comparative genomics reveals dynamic genome evolution in host specialist ectomycorrhizal fungi.</title>
        <authorList>
            <person name="Lofgren L.A."/>
            <person name="Nguyen N.H."/>
            <person name="Vilgalys R."/>
            <person name="Ruytinx J."/>
            <person name="Liao H.L."/>
            <person name="Branco S."/>
            <person name="Kuo A."/>
            <person name="LaButti K."/>
            <person name="Lipzen A."/>
            <person name="Andreopoulos W."/>
            <person name="Pangilinan J."/>
            <person name="Riley R."/>
            <person name="Hundley H."/>
            <person name="Na H."/>
            <person name="Barry K."/>
            <person name="Grigoriev I.V."/>
            <person name="Stajich J.E."/>
            <person name="Kennedy P.G."/>
        </authorList>
    </citation>
    <scope>NUCLEOTIDE SEQUENCE</scope>
    <source>
        <strain evidence="3">DOB743</strain>
    </source>
</reference>
<sequence>MSSQNGAYDQNLLDEAPATTKAQRQEGYNVDLLDDRPTRSASTQPLKPPQTIPSDTDVESSSLTGEKIVPGAATYASHPTQSFWRTRNGKITIFVIAVVVLGAVVGGAVGGTVGKIGSNNHIPAPQNVTSGSSTASSTSSSSYNGTGVTQITTGRSSTDTNTTPTPSSTAPGLTPTKDAGSDGGVLDFYRL</sequence>
<keyword evidence="2" id="KW-1133">Transmembrane helix</keyword>
<gene>
    <name evidence="3" type="ORF">EV702DRAFT_1203724</name>
</gene>
<feature type="region of interest" description="Disordered" evidence="1">
    <location>
        <begin position="114"/>
        <end position="183"/>
    </location>
</feature>
<evidence type="ECO:0000313" key="4">
    <source>
        <dbReference type="Proteomes" id="UP000714275"/>
    </source>
</evidence>
<dbReference type="OrthoDB" id="3268868at2759"/>
<protein>
    <submittedName>
        <fullName evidence="3">Uncharacterized protein</fullName>
    </submittedName>
</protein>
<comment type="caution">
    <text evidence="3">The sequence shown here is derived from an EMBL/GenBank/DDBJ whole genome shotgun (WGS) entry which is preliminary data.</text>
</comment>
<dbReference type="AlphaFoldDB" id="A0A9P7CX91"/>
<feature type="region of interest" description="Disordered" evidence="1">
    <location>
        <begin position="1"/>
        <end position="62"/>
    </location>
</feature>
<keyword evidence="2" id="KW-0812">Transmembrane</keyword>
<feature type="compositionally biased region" description="Low complexity" evidence="1">
    <location>
        <begin position="129"/>
        <end position="142"/>
    </location>
</feature>
<organism evidence="3 4">
    <name type="scientific">Suillus placidus</name>
    <dbReference type="NCBI Taxonomy" id="48579"/>
    <lineage>
        <taxon>Eukaryota</taxon>
        <taxon>Fungi</taxon>
        <taxon>Dikarya</taxon>
        <taxon>Basidiomycota</taxon>
        <taxon>Agaricomycotina</taxon>
        <taxon>Agaricomycetes</taxon>
        <taxon>Agaricomycetidae</taxon>
        <taxon>Boletales</taxon>
        <taxon>Suillineae</taxon>
        <taxon>Suillaceae</taxon>
        <taxon>Suillus</taxon>
    </lineage>
</organism>